<accession>A0ABX8QMB8</accession>
<feature type="domain" description="Methyltransferase type 11" evidence="1">
    <location>
        <begin position="48"/>
        <end position="134"/>
    </location>
</feature>
<dbReference type="RefSeq" id="WP_231332903.1">
    <property type="nucleotide sequence ID" value="NZ_CP059572.1"/>
</dbReference>
<gene>
    <name evidence="2" type="ORF">AGRA3207_000474</name>
</gene>
<dbReference type="SUPFAM" id="SSF53335">
    <property type="entry name" value="S-adenosyl-L-methionine-dependent methyltransferases"/>
    <property type="match status" value="1"/>
</dbReference>
<evidence type="ECO:0000259" key="1">
    <source>
        <dbReference type="Pfam" id="PF08241"/>
    </source>
</evidence>
<dbReference type="GO" id="GO:0008168">
    <property type="term" value="F:methyltransferase activity"/>
    <property type="evidence" value="ECO:0007669"/>
    <property type="project" value="UniProtKB-KW"/>
</dbReference>
<keyword evidence="2" id="KW-0489">Methyltransferase</keyword>
<organism evidence="2 3">
    <name type="scientific">Actinomadura graeca</name>
    <dbReference type="NCBI Taxonomy" id="2750812"/>
    <lineage>
        <taxon>Bacteria</taxon>
        <taxon>Bacillati</taxon>
        <taxon>Actinomycetota</taxon>
        <taxon>Actinomycetes</taxon>
        <taxon>Streptosporangiales</taxon>
        <taxon>Thermomonosporaceae</taxon>
        <taxon>Actinomadura</taxon>
    </lineage>
</organism>
<name>A0ABX8QMB8_9ACTN</name>
<reference evidence="2" key="1">
    <citation type="submission" date="2020-07" db="EMBL/GenBank/DDBJ databases">
        <authorList>
            <person name="Tarantini F.S."/>
            <person name="Hong K.W."/>
            <person name="Chan K.G."/>
        </authorList>
    </citation>
    <scope>NUCLEOTIDE SEQUENCE</scope>
    <source>
        <strain evidence="2">32-07</strain>
    </source>
</reference>
<dbReference type="Gene3D" id="3.40.50.150">
    <property type="entry name" value="Vaccinia Virus protein VP39"/>
    <property type="match status" value="1"/>
</dbReference>
<keyword evidence="3" id="KW-1185">Reference proteome</keyword>
<keyword evidence="2" id="KW-0808">Transferase</keyword>
<dbReference type="InterPro" id="IPR029063">
    <property type="entry name" value="SAM-dependent_MTases_sf"/>
</dbReference>
<dbReference type="CDD" id="cd02440">
    <property type="entry name" value="AdoMet_MTases"/>
    <property type="match status" value="1"/>
</dbReference>
<sequence length="223" mass="23392">MTGTGTGGTGPGEIAADGSAVEFYAAMPFDERSAALVHGAVPPGTAILELGAGAGRVTAPLLALGHPVTAVDGSPGMLAHIEGARTVCSAIEDLDLPDRFGCVLMMSYLVNYGDREALLATCRRHAAPGGLVIFQRETAGWDEGAPRAWSHDGIDFRLTEVEPRGPGVVAATIEYRMGGRRWTHSFVSRRLGDDALPPVLEAAGLRFDRFLDDAGAWVAARPV</sequence>
<protein>
    <submittedName>
        <fullName evidence="2">Class I SAM-dependent methyltransferase</fullName>
    </submittedName>
</protein>
<dbReference type="GO" id="GO:0032259">
    <property type="term" value="P:methylation"/>
    <property type="evidence" value="ECO:0007669"/>
    <property type="project" value="UniProtKB-KW"/>
</dbReference>
<evidence type="ECO:0000313" key="2">
    <source>
        <dbReference type="EMBL" id="QXJ19870.1"/>
    </source>
</evidence>
<dbReference type="InterPro" id="IPR013216">
    <property type="entry name" value="Methyltransf_11"/>
</dbReference>
<evidence type="ECO:0000313" key="3">
    <source>
        <dbReference type="Proteomes" id="UP001049518"/>
    </source>
</evidence>
<proteinExistence type="predicted"/>
<dbReference type="Pfam" id="PF08241">
    <property type="entry name" value="Methyltransf_11"/>
    <property type="match status" value="1"/>
</dbReference>
<dbReference type="Proteomes" id="UP001049518">
    <property type="component" value="Chromosome"/>
</dbReference>
<dbReference type="EMBL" id="CP059572">
    <property type="protein sequence ID" value="QXJ19870.1"/>
    <property type="molecule type" value="Genomic_DNA"/>
</dbReference>